<protein>
    <submittedName>
        <fullName evidence="1">Uncharacterized protein</fullName>
    </submittedName>
</protein>
<dbReference type="AlphaFoldDB" id="A0ABD4T8N6"/>
<name>A0ABD4T8N6_9CYAN</name>
<keyword evidence="2" id="KW-1185">Reference proteome</keyword>
<evidence type="ECO:0000313" key="2">
    <source>
        <dbReference type="Proteomes" id="UP000031561"/>
    </source>
</evidence>
<reference evidence="1 2" key="1">
    <citation type="journal article" date="2015" name="Genome Announc.">
        <title>Draft Genome Sequence of Filamentous Marine Cyanobacterium Lyngbya confervoides Strain BDU141951.</title>
        <authorList>
            <person name="Chandrababunaidu M.M."/>
            <person name="Sen D."/>
            <person name="Tripathy S."/>
        </authorList>
    </citation>
    <scope>NUCLEOTIDE SEQUENCE [LARGE SCALE GENOMIC DNA]</scope>
    <source>
        <strain evidence="1 2">BDU141951</strain>
    </source>
</reference>
<organism evidence="1 2">
    <name type="scientific">Lyngbya confervoides BDU141951</name>
    <dbReference type="NCBI Taxonomy" id="1574623"/>
    <lineage>
        <taxon>Bacteria</taxon>
        <taxon>Bacillati</taxon>
        <taxon>Cyanobacteriota</taxon>
        <taxon>Cyanophyceae</taxon>
        <taxon>Oscillatoriophycideae</taxon>
        <taxon>Oscillatoriales</taxon>
        <taxon>Microcoleaceae</taxon>
        <taxon>Lyngbya</taxon>
    </lineage>
</organism>
<gene>
    <name evidence="1" type="ORF">QQ91_0020030</name>
</gene>
<proteinExistence type="predicted"/>
<dbReference type="RefSeq" id="WP_250833423.1">
    <property type="nucleotide sequence ID" value="NZ_JTHE03000113.1"/>
</dbReference>
<dbReference type="Proteomes" id="UP000031561">
    <property type="component" value="Unassembled WGS sequence"/>
</dbReference>
<dbReference type="EMBL" id="JTHE03000113">
    <property type="protein sequence ID" value="MCM1985113.1"/>
    <property type="molecule type" value="Genomic_DNA"/>
</dbReference>
<accession>A0ABD4T8N6</accession>
<comment type="caution">
    <text evidence="1">The sequence shown here is derived from an EMBL/GenBank/DDBJ whole genome shotgun (WGS) entry which is preliminary data.</text>
</comment>
<evidence type="ECO:0000313" key="1">
    <source>
        <dbReference type="EMBL" id="MCM1985113.1"/>
    </source>
</evidence>
<sequence>MRQAILHSGLDLRAINLEPVDEKGTWEWIGYIAPSLSHWVSISWEDSCWQVSAITDQCGVLKLVHSDLSAALMELKLVSDSTACSR</sequence>